<dbReference type="Gene3D" id="2.40.50.140">
    <property type="entry name" value="Nucleic acid-binding proteins"/>
    <property type="match status" value="1"/>
</dbReference>
<dbReference type="InterPro" id="IPR012340">
    <property type="entry name" value="NA-bd_OB-fold"/>
</dbReference>
<dbReference type="CDD" id="cd04458">
    <property type="entry name" value="CSP_CDS"/>
    <property type="match status" value="1"/>
</dbReference>
<dbReference type="InterPro" id="IPR050181">
    <property type="entry name" value="Cold_shock_domain"/>
</dbReference>
<accession>A0A5B8Y5Z6</accession>
<dbReference type="InterPro" id="IPR011129">
    <property type="entry name" value="CSD"/>
</dbReference>
<evidence type="ECO:0000259" key="3">
    <source>
        <dbReference type="PROSITE" id="PS51857"/>
    </source>
</evidence>
<dbReference type="SMART" id="SM00357">
    <property type="entry name" value="CSP"/>
    <property type="match status" value="1"/>
</dbReference>
<dbReference type="EMBL" id="CP041186">
    <property type="protein sequence ID" value="QDG52160.1"/>
    <property type="molecule type" value="Genomic_DNA"/>
</dbReference>
<evidence type="ECO:0000313" key="5">
    <source>
        <dbReference type="Proteomes" id="UP000315995"/>
    </source>
</evidence>
<dbReference type="SUPFAM" id="SSF50249">
    <property type="entry name" value="Nucleic acid-binding proteins"/>
    <property type="match status" value="1"/>
</dbReference>
<dbReference type="PRINTS" id="PR00050">
    <property type="entry name" value="COLDSHOCK"/>
</dbReference>
<dbReference type="InterPro" id="IPR012156">
    <property type="entry name" value="Cold_shock_CspA"/>
</dbReference>
<dbReference type="GO" id="GO:0003676">
    <property type="term" value="F:nucleic acid binding"/>
    <property type="evidence" value="ECO:0007669"/>
    <property type="project" value="InterPro"/>
</dbReference>
<protein>
    <submittedName>
        <fullName evidence="4">Cold shock domain-containing protein</fullName>
    </submittedName>
</protein>
<dbReference type="Pfam" id="PF00313">
    <property type="entry name" value="CSD"/>
    <property type="match status" value="1"/>
</dbReference>
<dbReference type="RefSeq" id="WP_141198635.1">
    <property type="nucleotide sequence ID" value="NZ_CP041186.1"/>
</dbReference>
<reference evidence="4 5" key="1">
    <citation type="submission" date="2019-06" db="EMBL/GenBank/DDBJ databases">
        <title>Persicimonas caeni gen. nov., sp. nov., a predatory bacterium isolated from solar saltern.</title>
        <authorList>
            <person name="Wang S."/>
        </authorList>
    </citation>
    <scope>NUCLEOTIDE SEQUENCE [LARGE SCALE GENOMIC DNA]</scope>
    <source>
        <strain evidence="4 5">YN101</strain>
    </source>
</reference>
<dbReference type="FunFam" id="2.40.50.140:FF:000006">
    <property type="entry name" value="Cold shock protein CspC"/>
    <property type="match status" value="1"/>
</dbReference>
<dbReference type="InterPro" id="IPR002059">
    <property type="entry name" value="CSP_DNA-bd"/>
</dbReference>
<evidence type="ECO:0000256" key="1">
    <source>
        <dbReference type="ARBA" id="ARBA00004496"/>
    </source>
</evidence>
<organism evidence="4 5">
    <name type="scientific">Persicimonas caeni</name>
    <dbReference type="NCBI Taxonomy" id="2292766"/>
    <lineage>
        <taxon>Bacteria</taxon>
        <taxon>Deltaproteobacteria</taxon>
        <taxon>Bradymonadales</taxon>
        <taxon>Bradymonadaceae</taxon>
        <taxon>Persicimonas</taxon>
    </lineage>
</organism>
<dbReference type="PROSITE" id="PS51857">
    <property type="entry name" value="CSD_2"/>
    <property type="match status" value="1"/>
</dbReference>
<keyword evidence="5" id="KW-1185">Reference proteome</keyword>
<dbReference type="GO" id="GO:0005737">
    <property type="term" value="C:cytoplasm"/>
    <property type="evidence" value="ECO:0007669"/>
    <property type="project" value="UniProtKB-SubCell"/>
</dbReference>
<dbReference type="AlphaFoldDB" id="A0A4Y6PV91"/>
<accession>A0A4Y6PV91</accession>
<evidence type="ECO:0000256" key="2">
    <source>
        <dbReference type="ARBA" id="ARBA00022490"/>
    </source>
</evidence>
<keyword evidence="2" id="KW-0963">Cytoplasm</keyword>
<dbReference type="PIRSF" id="PIRSF002599">
    <property type="entry name" value="Cold_shock_A"/>
    <property type="match status" value="1"/>
</dbReference>
<comment type="subcellular location">
    <subcellularLocation>
        <location evidence="1">Cytoplasm</location>
    </subcellularLocation>
</comment>
<proteinExistence type="predicted"/>
<feature type="domain" description="CSD" evidence="3">
    <location>
        <begin position="4"/>
        <end position="69"/>
    </location>
</feature>
<gene>
    <name evidence="4" type="ORF">FIV42_15840</name>
</gene>
<evidence type="ECO:0000313" key="4">
    <source>
        <dbReference type="EMBL" id="QDG52160.1"/>
    </source>
</evidence>
<dbReference type="PANTHER" id="PTHR11544">
    <property type="entry name" value="COLD SHOCK DOMAIN CONTAINING PROTEINS"/>
    <property type="match status" value="1"/>
</dbReference>
<dbReference type="Proteomes" id="UP000315995">
    <property type="component" value="Chromosome"/>
</dbReference>
<dbReference type="OrthoDB" id="9800919at2"/>
<name>A0A4Y6PV91_PERCE</name>
<sequence length="70" mass="7695">MSNRVEGKVKWFNEDKGYGFIERNDGGDDVFLHFNALAQTGFKTIAEDAAVEFDVEMGPKGAKAANVVQL</sequence>